<dbReference type="GO" id="GO:0004650">
    <property type="term" value="F:polygalacturonase activity"/>
    <property type="evidence" value="ECO:0007669"/>
    <property type="project" value="UniProtKB-EC"/>
</dbReference>
<keyword evidence="10 14" id="KW-0326">Glycosidase</keyword>
<evidence type="ECO:0000256" key="16">
    <source>
        <dbReference type="SAM" id="SignalP"/>
    </source>
</evidence>
<evidence type="ECO:0000256" key="5">
    <source>
        <dbReference type="ARBA" id="ARBA00022729"/>
    </source>
</evidence>
<comment type="caution">
    <text evidence="17">The sequence shown here is derived from an EMBL/GenBank/DDBJ whole genome shotgun (WGS) entry which is preliminary data.</text>
</comment>
<evidence type="ECO:0000256" key="13">
    <source>
        <dbReference type="ARBA" id="ARBA00037707"/>
    </source>
</evidence>
<keyword evidence="11" id="KW-0961">Cell wall biogenesis/degradation</keyword>
<comment type="similarity">
    <text evidence="2 14">Belongs to the glycosyl hydrolase 28 family.</text>
</comment>
<evidence type="ECO:0000256" key="8">
    <source>
        <dbReference type="ARBA" id="ARBA00023157"/>
    </source>
</evidence>
<comment type="function">
    <text evidence="13">Involved in maceration and soft-rotting of plant tissue. Hydrolyzes the 1,4-alpha glycosidic bonds of de-esterified pectate in the smooth region of the plant cell wall.</text>
</comment>
<dbReference type="SMART" id="SM00710">
    <property type="entry name" value="PbH1"/>
    <property type="match status" value="7"/>
</dbReference>
<proteinExistence type="inferred from homology"/>
<evidence type="ECO:0000256" key="11">
    <source>
        <dbReference type="ARBA" id="ARBA00023316"/>
    </source>
</evidence>
<dbReference type="InterPro" id="IPR011050">
    <property type="entry name" value="Pectin_lyase_fold/virulence"/>
</dbReference>
<keyword evidence="7 14" id="KW-0378">Hydrolase</keyword>
<accession>A0A7C8NGW4</accession>
<keyword evidence="9" id="KW-0325">Glycoprotein</keyword>
<dbReference type="GO" id="GO:0005576">
    <property type="term" value="C:extracellular region"/>
    <property type="evidence" value="ECO:0007669"/>
    <property type="project" value="UniProtKB-SubCell"/>
</dbReference>
<evidence type="ECO:0000256" key="7">
    <source>
        <dbReference type="ARBA" id="ARBA00022801"/>
    </source>
</evidence>
<evidence type="ECO:0000256" key="15">
    <source>
        <dbReference type="SAM" id="MobiDB-lite"/>
    </source>
</evidence>
<keyword evidence="6" id="KW-0677">Repeat</keyword>
<evidence type="ECO:0000256" key="14">
    <source>
        <dbReference type="RuleBase" id="RU361169"/>
    </source>
</evidence>
<evidence type="ECO:0000256" key="2">
    <source>
        <dbReference type="ARBA" id="ARBA00008834"/>
    </source>
</evidence>
<dbReference type="SUPFAM" id="SSF51126">
    <property type="entry name" value="Pectin lyase-like"/>
    <property type="match status" value="1"/>
</dbReference>
<keyword evidence="5 16" id="KW-0732">Signal</keyword>
<dbReference type="InterPro" id="IPR000743">
    <property type="entry name" value="Glyco_hydro_28"/>
</dbReference>
<evidence type="ECO:0000256" key="9">
    <source>
        <dbReference type="ARBA" id="ARBA00023180"/>
    </source>
</evidence>
<feature type="region of interest" description="Disordered" evidence="15">
    <location>
        <begin position="88"/>
        <end position="117"/>
    </location>
</feature>
<sequence length="475" mass="49661">MYISSSFALLTASLAVVAPTAHGSRLYGRACAHDNCLRAFLGAGASAYDPFCATMKLGDIPNFATNCHADATRIASACACLYTAPPTTTTTTSTTTTTTTTTSTTTTPSSTTTTAGISTTSTMTTTSAPCHCTEYSQIAPAVSSCKDITLENIHAPRSSAILLTKLQQGSTVTFAGLTSFEFTNSSQFRPIQIAGNNVTIKGAPGSIIDGGGQMYWDGLGNNGGVPKPGQFMKVQITNHSLFTDLYIQNIPTHGINVAGVLDSTIQNIFINNSLGDAPNERSKGLSAAHNSDGFNVGNSVNLLIQNCTVWNQDDCVVVSDSTNITVSNVFCSGSHGLSIAGGGSGNGHNIANVLFTDSYVTNSTNGLRIKTDFNATGSVVNVTFQNIQVSNIKEYGIVINQDYLNGGPSGIPTNGVLVKNIQFKNISGWAVPKARDYYILCGDGSCQGITYEDVNITGGEKLSTCNYPWSGCPGP</sequence>
<evidence type="ECO:0000313" key="17">
    <source>
        <dbReference type="EMBL" id="KAF3105938.1"/>
    </source>
</evidence>
<dbReference type="AlphaFoldDB" id="A0A7C8NGW4"/>
<feature type="signal peptide" evidence="16">
    <location>
        <begin position="1"/>
        <end position="23"/>
    </location>
</feature>
<evidence type="ECO:0000256" key="3">
    <source>
        <dbReference type="ARBA" id="ARBA00012736"/>
    </source>
</evidence>
<dbReference type="PANTHER" id="PTHR31884:SF9">
    <property type="entry name" value="ENDOPOLYGALACTURONASE D-RELATED"/>
    <property type="match status" value="1"/>
</dbReference>
<keyword evidence="4" id="KW-0964">Secreted</keyword>
<dbReference type="Gene3D" id="2.160.20.10">
    <property type="entry name" value="Single-stranded right-handed beta-helix, Pectin lyase-like"/>
    <property type="match status" value="1"/>
</dbReference>
<evidence type="ECO:0000313" key="18">
    <source>
        <dbReference type="Proteomes" id="UP000475325"/>
    </source>
</evidence>
<evidence type="ECO:0000256" key="10">
    <source>
        <dbReference type="ARBA" id="ARBA00023295"/>
    </source>
</evidence>
<evidence type="ECO:0000256" key="4">
    <source>
        <dbReference type="ARBA" id="ARBA00022525"/>
    </source>
</evidence>
<dbReference type="InterPro" id="IPR050434">
    <property type="entry name" value="Glycosyl_hydrlase_28"/>
</dbReference>
<comment type="subcellular location">
    <subcellularLocation>
        <location evidence="1">Secreted</location>
    </subcellularLocation>
</comment>
<keyword evidence="8" id="KW-1015">Disulfide bond</keyword>
<evidence type="ECO:0000256" key="12">
    <source>
        <dbReference type="ARBA" id="ARBA00034074"/>
    </source>
</evidence>
<dbReference type="GO" id="GO:0071555">
    <property type="term" value="P:cell wall organization"/>
    <property type="evidence" value="ECO:0007669"/>
    <property type="project" value="UniProtKB-KW"/>
</dbReference>
<dbReference type="InterPro" id="IPR012334">
    <property type="entry name" value="Pectin_lyas_fold"/>
</dbReference>
<organism evidence="17 18">
    <name type="scientific">Orbilia oligospora</name>
    <name type="common">Nematode-trapping fungus</name>
    <name type="synonym">Arthrobotrys oligospora</name>
    <dbReference type="NCBI Taxonomy" id="2813651"/>
    <lineage>
        <taxon>Eukaryota</taxon>
        <taxon>Fungi</taxon>
        <taxon>Dikarya</taxon>
        <taxon>Ascomycota</taxon>
        <taxon>Pezizomycotina</taxon>
        <taxon>Orbiliomycetes</taxon>
        <taxon>Orbiliales</taxon>
        <taxon>Orbiliaceae</taxon>
        <taxon>Orbilia</taxon>
    </lineage>
</organism>
<evidence type="ECO:0000256" key="6">
    <source>
        <dbReference type="ARBA" id="ARBA00022737"/>
    </source>
</evidence>
<dbReference type="PANTHER" id="PTHR31884">
    <property type="entry name" value="POLYGALACTURONASE"/>
    <property type="match status" value="1"/>
</dbReference>
<dbReference type="Proteomes" id="UP000475325">
    <property type="component" value="Unassembled WGS sequence"/>
</dbReference>
<dbReference type="InterPro" id="IPR006626">
    <property type="entry name" value="PbH1"/>
</dbReference>
<protein>
    <recommendedName>
        <fullName evidence="3">endo-polygalacturonase</fullName>
        <ecNumber evidence="3">3.2.1.15</ecNumber>
    </recommendedName>
</protein>
<dbReference type="GO" id="GO:0045490">
    <property type="term" value="P:pectin catabolic process"/>
    <property type="evidence" value="ECO:0007669"/>
    <property type="project" value="TreeGrafter"/>
</dbReference>
<dbReference type="EMBL" id="WIQW01000013">
    <property type="protein sequence ID" value="KAF3105938.1"/>
    <property type="molecule type" value="Genomic_DNA"/>
</dbReference>
<name>A0A7C8NGW4_ORBOL</name>
<gene>
    <name evidence="17" type="ORF">TWF102_001841</name>
</gene>
<dbReference type="EC" id="3.2.1.15" evidence="3"/>
<evidence type="ECO:0000256" key="1">
    <source>
        <dbReference type="ARBA" id="ARBA00004613"/>
    </source>
</evidence>
<comment type="catalytic activity">
    <reaction evidence="12">
        <text>(1,4-alpha-D-galacturonosyl)n+m + H2O = (1,4-alpha-D-galacturonosyl)n + (1,4-alpha-D-galacturonosyl)m.</text>
        <dbReference type="EC" id="3.2.1.15"/>
    </reaction>
</comment>
<reference evidence="17 18" key="1">
    <citation type="submission" date="2019-06" db="EMBL/GenBank/DDBJ databases">
        <authorList>
            <person name="Palmer J.M."/>
        </authorList>
    </citation>
    <scope>NUCLEOTIDE SEQUENCE [LARGE SCALE GENOMIC DNA]</scope>
    <source>
        <strain evidence="17 18">TWF102</strain>
    </source>
</reference>
<dbReference type="Pfam" id="PF00295">
    <property type="entry name" value="Glyco_hydro_28"/>
    <property type="match status" value="1"/>
</dbReference>
<feature type="chain" id="PRO_5028886852" description="endo-polygalacturonase" evidence="16">
    <location>
        <begin position="24"/>
        <end position="475"/>
    </location>
</feature>